<reference evidence="3 4" key="1">
    <citation type="submission" date="2014-09" db="EMBL/GenBank/DDBJ databases">
        <title>Sporocytophaga myxococcoides PG-01 genome sequencing.</title>
        <authorList>
            <person name="Liu L."/>
            <person name="Gao P.J."/>
            <person name="Chen G.J."/>
            <person name="Wang L.S."/>
        </authorList>
    </citation>
    <scope>NUCLEOTIDE SEQUENCE [LARGE SCALE GENOMIC DNA]</scope>
    <source>
        <strain evidence="3 4">PG-01</strain>
    </source>
</reference>
<proteinExistence type="predicted"/>
<dbReference type="InterPro" id="IPR011050">
    <property type="entry name" value="Pectin_lyase_fold/virulence"/>
</dbReference>
<feature type="chain" id="PRO_5001937634" evidence="1">
    <location>
        <begin position="23"/>
        <end position="784"/>
    </location>
</feature>
<organism evidence="3 4">
    <name type="scientific">Sporocytophaga myxococcoides</name>
    <dbReference type="NCBI Taxonomy" id="153721"/>
    <lineage>
        <taxon>Bacteria</taxon>
        <taxon>Pseudomonadati</taxon>
        <taxon>Bacteroidota</taxon>
        <taxon>Cytophagia</taxon>
        <taxon>Cytophagales</taxon>
        <taxon>Cytophagaceae</taxon>
        <taxon>Sporocytophaga</taxon>
    </lineage>
</organism>
<gene>
    <name evidence="3" type="ORF">MYP_4862</name>
</gene>
<dbReference type="SUPFAM" id="SSF51126">
    <property type="entry name" value="Pectin lyase-like"/>
    <property type="match status" value="1"/>
</dbReference>
<dbReference type="NCBIfam" id="TIGR04183">
    <property type="entry name" value="Por_Secre_tail"/>
    <property type="match status" value="1"/>
</dbReference>
<dbReference type="AlphaFoldDB" id="A0A098LMJ0"/>
<dbReference type="RefSeq" id="WP_045469500.1">
    <property type="nucleotide sequence ID" value="NZ_BBLT01000015.1"/>
</dbReference>
<dbReference type="NCBIfam" id="NF041518">
    <property type="entry name" value="choice_anch_Q"/>
    <property type="match status" value="1"/>
</dbReference>
<dbReference type="InterPro" id="IPR026444">
    <property type="entry name" value="Secre_tail"/>
</dbReference>
<dbReference type="Proteomes" id="UP000030185">
    <property type="component" value="Unassembled WGS sequence"/>
</dbReference>
<dbReference type="Pfam" id="PF18962">
    <property type="entry name" value="Por_Secre_tail"/>
    <property type="match status" value="1"/>
</dbReference>
<dbReference type="Gene3D" id="2.60.40.10">
    <property type="entry name" value="Immunoglobulins"/>
    <property type="match status" value="1"/>
</dbReference>
<protein>
    <submittedName>
        <fullName evidence="3">Pentaxin, partial</fullName>
    </submittedName>
</protein>
<name>A0A098LMJ0_9BACT</name>
<keyword evidence="1" id="KW-0732">Signal</keyword>
<evidence type="ECO:0000313" key="3">
    <source>
        <dbReference type="EMBL" id="GAL87632.1"/>
    </source>
</evidence>
<evidence type="ECO:0000259" key="2">
    <source>
        <dbReference type="Pfam" id="PF18962"/>
    </source>
</evidence>
<dbReference type="InterPro" id="IPR013783">
    <property type="entry name" value="Ig-like_fold"/>
</dbReference>
<accession>A0A098LMJ0</accession>
<dbReference type="Gene3D" id="2.160.20.10">
    <property type="entry name" value="Single-stranded right-handed beta-helix, Pectin lyase-like"/>
    <property type="match status" value="1"/>
</dbReference>
<comment type="caution">
    <text evidence="3">The sequence shown here is derived from an EMBL/GenBank/DDBJ whole genome shotgun (WGS) entry which is preliminary data.</text>
</comment>
<sequence>MKKKHLLIFVLFMQAVFFRSHASKITVTNGSDNVVGGFRFVISNAVAGDTIVFSQSLVGGIISLTPEVIVIDKDLTIIGPGSDKLMLTNHRTNALVFIVEDGVNVFMSGIQIEGSGDDEVPMQNGLSGAIYNKGNLTIEDAVFYSNYIGAIYSTGVLNLNRVTFYGNYTKGNNYPGRCSGITSSGVSTIKNCLFDSNGSDGGGGNTGSIQNSGIMVVENTSLINGWTQVSTYNIAAAIMNTGTLQLINSTISKCYTSGKGYPGAGGIYNAGNLSLEYCTIAYNTIDNTNYPDVPFNHPDYFRSFKGSGIYNVGSLSLRGSLIAQNGPVDLYYIYRGELPPIEEGVDGFTTNRINDLGYNFVGVNNGLNLSASTNILGTSTNHINPFLGPLQDNGGYSLTHALPEGSYCIDAGGSSSTVLFDQRGEVRNKPDIGAFEYKGAPLTFGIYYNYNPYQSPTNIELSGQFGYKNAYLMVSHVPGYKKLKLGYDNIGLYHANKNVVAGGNTTLEIALKNYQRGVEWDKIQIRPNGSTINPLSLKNYVGNTMDYPMTFAKTIKIPLSDFDPSIDFSQLILLEFPYSNNAGYFKLGIEKILFTGGITPFLWFGDTKVDNTFDGGGVGGQLIASLFPAISSDIISKVEFFDGTIKIGETTTPPFLYNWKNVVTGIYNINATAHKVDGTKLKATPVTLRVHSSLQRESNLVELNDLIDEYVYPNPTTDIITIRSLNSNAKVVIWDINGVIQYQEVYSNLQNNQADISFLPAGLYFLKLEDEEGPSGRVFKLVKQ</sequence>
<dbReference type="InterPro" id="IPR059226">
    <property type="entry name" value="Choice_anch_Q_dom"/>
</dbReference>
<dbReference type="EMBL" id="BBLT01000015">
    <property type="protein sequence ID" value="GAL87632.1"/>
    <property type="molecule type" value="Genomic_DNA"/>
</dbReference>
<feature type="domain" description="Secretion system C-terminal sorting" evidence="2">
    <location>
        <begin position="711"/>
        <end position="772"/>
    </location>
</feature>
<keyword evidence="4" id="KW-1185">Reference proteome</keyword>
<dbReference type="eggNOG" id="COG3210">
    <property type="taxonomic scope" value="Bacteria"/>
</dbReference>
<evidence type="ECO:0000313" key="4">
    <source>
        <dbReference type="Proteomes" id="UP000030185"/>
    </source>
</evidence>
<dbReference type="STRING" id="153721.MYP_4862"/>
<evidence type="ECO:0000256" key="1">
    <source>
        <dbReference type="SAM" id="SignalP"/>
    </source>
</evidence>
<feature type="signal peptide" evidence="1">
    <location>
        <begin position="1"/>
        <end position="22"/>
    </location>
</feature>
<dbReference type="InterPro" id="IPR012334">
    <property type="entry name" value="Pectin_lyas_fold"/>
</dbReference>
<dbReference type="OrthoDB" id="8901262at2"/>